<gene>
    <name evidence="2" type="ORF">ACFSJ0_58565</name>
</gene>
<dbReference type="Proteomes" id="UP001597097">
    <property type="component" value="Unassembled WGS sequence"/>
</dbReference>
<accession>A0ABW4H048</accession>
<dbReference type="RefSeq" id="WP_219536656.1">
    <property type="nucleotide sequence ID" value="NZ_JAHKRM010000031.1"/>
</dbReference>
<feature type="region of interest" description="Disordered" evidence="1">
    <location>
        <begin position="58"/>
        <end position="84"/>
    </location>
</feature>
<evidence type="ECO:0000313" key="3">
    <source>
        <dbReference type="Proteomes" id="UP001597097"/>
    </source>
</evidence>
<organism evidence="2 3">
    <name type="scientific">Nonomuraea guangzhouensis</name>
    <dbReference type="NCBI Taxonomy" id="1291555"/>
    <lineage>
        <taxon>Bacteria</taxon>
        <taxon>Bacillati</taxon>
        <taxon>Actinomycetota</taxon>
        <taxon>Actinomycetes</taxon>
        <taxon>Streptosporangiales</taxon>
        <taxon>Streptosporangiaceae</taxon>
        <taxon>Nonomuraea</taxon>
    </lineage>
</organism>
<name>A0ABW4H048_9ACTN</name>
<comment type="caution">
    <text evidence="2">The sequence shown here is derived from an EMBL/GenBank/DDBJ whole genome shotgun (WGS) entry which is preliminary data.</text>
</comment>
<reference evidence="3" key="1">
    <citation type="journal article" date="2019" name="Int. J. Syst. Evol. Microbiol.">
        <title>The Global Catalogue of Microorganisms (GCM) 10K type strain sequencing project: providing services to taxonomists for standard genome sequencing and annotation.</title>
        <authorList>
            <consortium name="The Broad Institute Genomics Platform"/>
            <consortium name="The Broad Institute Genome Sequencing Center for Infectious Disease"/>
            <person name="Wu L."/>
            <person name="Ma J."/>
        </authorList>
    </citation>
    <scope>NUCLEOTIDE SEQUENCE [LARGE SCALE GENOMIC DNA]</scope>
    <source>
        <strain evidence="3">CGMCC 1.15399</strain>
    </source>
</reference>
<dbReference type="EMBL" id="JBHUCM010000070">
    <property type="protein sequence ID" value="MFD1546937.1"/>
    <property type="molecule type" value="Genomic_DNA"/>
</dbReference>
<sequence length="84" mass="9106">MPNRPGRPRGGPPMAQRLAQYRALRVRGLTYEQAAEAMDVSREAICQYVRKLRELGELPPVPPRLSAAPAVQDSPAAEVPSDGA</sequence>
<protein>
    <submittedName>
        <fullName evidence="2">Helix-turn-helix domain-containing protein</fullName>
    </submittedName>
</protein>
<keyword evidence="3" id="KW-1185">Reference proteome</keyword>
<evidence type="ECO:0000313" key="2">
    <source>
        <dbReference type="EMBL" id="MFD1546937.1"/>
    </source>
</evidence>
<proteinExistence type="predicted"/>
<evidence type="ECO:0000256" key="1">
    <source>
        <dbReference type="SAM" id="MobiDB-lite"/>
    </source>
</evidence>